<dbReference type="EMBL" id="LFJN01000002">
    <property type="protein sequence ID" value="KPI45245.1"/>
    <property type="molecule type" value="Genomic_DNA"/>
</dbReference>
<comment type="caution">
    <text evidence="2">The sequence shown here is derived from an EMBL/GenBank/DDBJ whole genome shotgun (WGS) entry which is preliminary data.</text>
</comment>
<name>A0A0N1I0T8_9EURO</name>
<protein>
    <submittedName>
        <fullName evidence="2">Uncharacterized protein</fullName>
    </submittedName>
</protein>
<organism evidence="2 3">
    <name type="scientific">Cyphellophora attinorum</name>
    <dbReference type="NCBI Taxonomy" id="1664694"/>
    <lineage>
        <taxon>Eukaryota</taxon>
        <taxon>Fungi</taxon>
        <taxon>Dikarya</taxon>
        <taxon>Ascomycota</taxon>
        <taxon>Pezizomycotina</taxon>
        <taxon>Eurotiomycetes</taxon>
        <taxon>Chaetothyriomycetidae</taxon>
        <taxon>Chaetothyriales</taxon>
        <taxon>Cyphellophoraceae</taxon>
        <taxon>Cyphellophora</taxon>
    </lineage>
</organism>
<evidence type="ECO:0000313" key="3">
    <source>
        <dbReference type="Proteomes" id="UP000038010"/>
    </source>
</evidence>
<dbReference type="GeneID" id="28734458"/>
<proteinExistence type="predicted"/>
<keyword evidence="3" id="KW-1185">Reference proteome</keyword>
<dbReference type="RefSeq" id="XP_018005208.1">
    <property type="nucleotide sequence ID" value="XM_018142578.1"/>
</dbReference>
<evidence type="ECO:0000313" key="2">
    <source>
        <dbReference type="EMBL" id="KPI45245.1"/>
    </source>
</evidence>
<feature type="compositionally biased region" description="Polar residues" evidence="1">
    <location>
        <begin position="105"/>
        <end position="130"/>
    </location>
</feature>
<gene>
    <name evidence="2" type="ORF">AB675_2594</name>
</gene>
<reference evidence="2 3" key="1">
    <citation type="submission" date="2015-06" db="EMBL/GenBank/DDBJ databases">
        <title>Draft genome of the ant-associated black yeast Phialophora attae CBS 131958.</title>
        <authorList>
            <person name="Moreno L.F."/>
            <person name="Stielow B.J."/>
            <person name="de Hoog S."/>
            <person name="Vicente V.A."/>
            <person name="Weiss V.A."/>
            <person name="de Vries M."/>
            <person name="Cruz L.M."/>
            <person name="Souza E.M."/>
        </authorList>
    </citation>
    <scope>NUCLEOTIDE SEQUENCE [LARGE SCALE GENOMIC DNA]</scope>
    <source>
        <strain evidence="2 3">CBS 131958</strain>
    </source>
</reference>
<evidence type="ECO:0000256" key="1">
    <source>
        <dbReference type="SAM" id="MobiDB-lite"/>
    </source>
</evidence>
<feature type="compositionally biased region" description="Basic and acidic residues" evidence="1">
    <location>
        <begin position="42"/>
        <end position="62"/>
    </location>
</feature>
<accession>A0A0N1I0T8</accession>
<feature type="region of interest" description="Disordered" evidence="1">
    <location>
        <begin position="90"/>
        <end position="130"/>
    </location>
</feature>
<dbReference type="Proteomes" id="UP000038010">
    <property type="component" value="Unassembled WGS sequence"/>
</dbReference>
<dbReference type="AlphaFoldDB" id="A0A0N1I0T8"/>
<sequence length="344" mass="38754">MEQSSRTSKTETPRVHSPQELPQSISRSAAIVHGATTQLNKDNIEKRADENKAVEETGEQRKAVRSKPGGSEAARGLVWDFKEFESKMQRRYGQPAGTAEPRVDTTANSTSHVSQADYQSKQPHVRGQNTPVRARQDSLDLSSPVPRLQNDLVLQHQAPVALSSKTLGPATTSTTRTSAHMNFDSQFRLINAKRVTRDDVQAVLQYAKKRRADGKAVGLQDRYNHVRIFMRYEVIDSSIPVIDQHNYKDPSVLTAIEEEKQRAADADAVRAAHTWVRRGTWRKTRFTEAFLASQDLEQLNKINCMDAAARTKLRERTTDTKISVLCGMTHDMRKALEVLLIKRI</sequence>
<dbReference type="VEuPathDB" id="FungiDB:AB675_2594"/>
<feature type="region of interest" description="Disordered" evidence="1">
    <location>
        <begin position="1"/>
        <end position="72"/>
    </location>
</feature>